<evidence type="ECO:0000313" key="2">
    <source>
        <dbReference type="Proteomes" id="UP000183567"/>
    </source>
</evidence>
<accession>A0A1J8Q3Y4</accession>
<keyword evidence="2" id="KW-1185">Reference proteome</keyword>
<dbReference type="AlphaFoldDB" id="A0A1J8Q3Y4"/>
<evidence type="ECO:0000313" key="1">
    <source>
        <dbReference type="EMBL" id="OJA15391.1"/>
    </source>
</evidence>
<dbReference type="Proteomes" id="UP000183567">
    <property type="component" value="Unassembled WGS sequence"/>
</dbReference>
<comment type="caution">
    <text evidence="1">The sequence shown here is derived from an EMBL/GenBank/DDBJ whole genome shotgun (WGS) entry which is preliminary data.</text>
</comment>
<proteinExistence type="predicted"/>
<gene>
    <name evidence="1" type="ORF">AZE42_12408</name>
</gene>
<sequence length="21" mass="2360">MQFCLCIVQIAQGKQGYGRTD</sequence>
<name>A0A1J8Q3Y4_9AGAM</name>
<reference evidence="1 2" key="1">
    <citation type="submission" date="2016-03" db="EMBL/GenBank/DDBJ databases">
        <title>Comparative genomics of the ectomycorrhizal sister species Rhizopogon vinicolor and Rhizopogon vesiculosus (Basidiomycota: Boletales) reveals a divergence of the mating type B locus.</title>
        <authorList>
            <person name="Mujic A.B."/>
            <person name="Kuo A."/>
            <person name="Tritt A."/>
            <person name="Lipzen A."/>
            <person name="Chen C."/>
            <person name="Johnson J."/>
            <person name="Sharma A."/>
            <person name="Barry K."/>
            <person name="Grigoriev I.V."/>
            <person name="Spatafora J.W."/>
        </authorList>
    </citation>
    <scope>NUCLEOTIDE SEQUENCE [LARGE SCALE GENOMIC DNA]</scope>
    <source>
        <strain evidence="1 2">AM-OR11-056</strain>
    </source>
</reference>
<dbReference type="EMBL" id="LVVM01003161">
    <property type="protein sequence ID" value="OJA15391.1"/>
    <property type="molecule type" value="Genomic_DNA"/>
</dbReference>
<protein>
    <submittedName>
        <fullName evidence="1">Uncharacterized protein</fullName>
    </submittedName>
</protein>
<organism evidence="1 2">
    <name type="scientific">Rhizopogon vesiculosus</name>
    <dbReference type="NCBI Taxonomy" id="180088"/>
    <lineage>
        <taxon>Eukaryota</taxon>
        <taxon>Fungi</taxon>
        <taxon>Dikarya</taxon>
        <taxon>Basidiomycota</taxon>
        <taxon>Agaricomycotina</taxon>
        <taxon>Agaricomycetes</taxon>
        <taxon>Agaricomycetidae</taxon>
        <taxon>Boletales</taxon>
        <taxon>Suillineae</taxon>
        <taxon>Rhizopogonaceae</taxon>
        <taxon>Rhizopogon</taxon>
    </lineage>
</organism>